<reference evidence="2" key="1">
    <citation type="submission" date="2022-03" db="EMBL/GenBank/DDBJ databases">
        <title>Fererhizobium litorale gen. nov., sp. nov., isolated from sandy sediments of the Sea of Japan seashore.</title>
        <authorList>
            <person name="Romanenko L."/>
            <person name="Kurilenko V."/>
            <person name="Otstavnykh N."/>
            <person name="Svetashev V."/>
            <person name="Tekutyeva L."/>
            <person name="Isaeva M."/>
            <person name="Mikhailov V."/>
        </authorList>
    </citation>
    <scope>NUCLEOTIDE SEQUENCE</scope>
    <source>
        <strain evidence="2">KMM 9576</strain>
    </source>
</reference>
<dbReference type="RefSeq" id="WP_311787899.1">
    <property type="nucleotide sequence ID" value="NZ_JALDYY010000012.1"/>
</dbReference>
<name>A0AAE3U4L1_9HYPH</name>
<evidence type="ECO:0000313" key="2">
    <source>
        <dbReference type="EMBL" id="MDI7923518.1"/>
    </source>
</evidence>
<dbReference type="Pfam" id="PF08448">
    <property type="entry name" value="PAS_4"/>
    <property type="match status" value="1"/>
</dbReference>
<sequence length="238" mass="26763">MKERIELFWLKYAQMQRAVDSGDDKLASLVDRELDSLLDAIIEHKALNALEMQMQFQFAIDLIKKEADDLSCTIRHLAYLQALVERYILPRASTELPPPTGEDFGENVSFYSSAFPNGVLDLAALEAIKDRIAVISPDCRVLFTNSVNAARLHKAPADLIGQHIAELVGVHRFRLGMKDALEQCFAGEIVEYTYAAEIDDRTVVVHCRMTPCYSSERALVGAMLVMKEMADRRRSRAA</sequence>
<keyword evidence="3" id="KW-1185">Reference proteome</keyword>
<evidence type="ECO:0000313" key="3">
    <source>
        <dbReference type="Proteomes" id="UP001161580"/>
    </source>
</evidence>
<comment type="caution">
    <text evidence="2">The sequence shown here is derived from an EMBL/GenBank/DDBJ whole genome shotgun (WGS) entry which is preliminary data.</text>
</comment>
<accession>A0AAE3U4L1</accession>
<dbReference type="Proteomes" id="UP001161580">
    <property type="component" value="Unassembled WGS sequence"/>
</dbReference>
<dbReference type="AlphaFoldDB" id="A0AAE3U4L1"/>
<organism evidence="2 3">
    <name type="scientific">Ferirhizobium litorale</name>
    <dbReference type="NCBI Taxonomy" id="2927786"/>
    <lineage>
        <taxon>Bacteria</taxon>
        <taxon>Pseudomonadati</taxon>
        <taxon>Pseudomonadota</taxon>
        <taxon>Alphaproteobacteria</taxon>
        <taxon>Hyphomicrobiales</taxon>
        <taxon>Rhizobiaceae</taxon>
        <taxon>Ferirhizobium</taxon>
    </lineage>
</organism>
<proteinExistence type="predicted"/>
<gene>
    <name evidence="2" type="ORF">MRS75_15675</name>
</gene>
<dbReference type="Gene3D" id="3.30.450.20">
    <property type="entry name" value="PAS domain"/>
    <property type="match status" value="1"/>
</dbReference>
<dbReference type="InterPro" id="IPR013656">
    <property type="entry name" value="PAS_4"/>
</dbReference>
<protein>
    <submittedName>
        <fullName evidence="2">PAS domain-containing protein</fullName>
    </submittedName>
</protein>
<dbReference type="SUPFAM" id="SSF55785">
    <property type="entry name" value="PYP-like sensor domain (PAS domain)"/>
    <property type="match status" value="1"/>
</dbReference>
<dbReference type="EMBL" id="JALDYZ010000008">
    <property type="protein sequence ID" value="MDI7923518.1"/>
    <property type="molecule type" value="Genomic_DNA"/>
</dbReference>
<evidence type="ECO:0000259" key="1">
    <source>
        <dbReference type="Pfam" id="PF08448"/>
    </source>
</evidence>
<dbReference type="InterPro" id="IPR035965">
    <property type="entry name" value="PAS-like_dom_sf"/>
</dbReference>
<feature type="domain" description="PAS fold-4" evidence="1">
    <location>
        <begin position="125"/>
        <end position="234"/>
    </location>
</feature>